<feature type="compositionally biased region" description="Polar residues" evidence="1">
    <location>
        <begin position="38"/>
        <end position="56"/>
    </location>
</feature>
<protein>
    <submittedName>
        <fullName evidence="2">Uncharacterized protein</fullName>
    </submittedName>
</protein>
<comment type="caution">
    <text evidence="2">The sequence shown here is derived from an EMBL/GenBank/DDBJ whole genome shotgun (WGS) entry which is preliminary data.</text>
</comment>
<keyword evidence="3" id="KW-1185">Reference proteome</keyword>
<evidence type="ECO:0000313" key="2">
    <source>
        <dbReference type="EMBL" id="KAK4021285.1"/>
    </source>
</evidence>
<organism evidence="2 3">
    <name type="scientific">Daphnia magna</name>
    <dbReference type="NCBI Taxonomy" id="35525"/>
    <lineage>
        <taxon>Eukaryota</taxon>
        <taxon>Metazoa</taxon>
        <taxon>Ecdysozoa</taxon>
        <taxon>Arthropoda</taxon>
        <taxon>Crustacea</taxon>
        <taxon>Branchiopoda</taxon>
        <taxon>Diplostraca</taxon>
        <taxon>Cladocera</taxon>
        <taxon>Anomopoda</taxon>
        <taxon>Daphniidae</taxon>
        <taxon>Daphnia</taxon>
    </lineage>
</organism>
<proteinExistence type="predicted"/>
<sequence length="64" mass="6756">MAELEKTTVFKSIAAISEILISEARAIRVTVLPANTDNGCSNLSANPPSAGDTQAETPPHCRVF</sequence>
<name>A0ABR0A816_9CRUS</name>
<accession>A0ABR0A816</accession>
<feature type="region of interest" description="Disordered" evidence="1">
    <location>
        <begin position="38"/>
        <end position="64"/>
    </location>
</feature>
<evidence type="ECO:0000256" key="1">
    <source>
        <dbReference type="SAM" id="MobiDB-lite"/>
    </source>
</evidence>
<dbReference type="Proteomes" id="UP001234178">
    <property type="component" value="Unassembled WGS sequence"/>
</dbReference>
<gene>
    <name evidence="2" type="ORF">OUZ56_003204</name>
</gene>
<reference evidence="2 3" key="1">
    <citation type="journal article" date="2023" name="Nucleic Acids Res.">
        <title>The hologenome of Daphnia magna reveals possible DNA methylation and microbiome-mediated evolution of the host genome.</title>
        <authorList>
            <person name="Chaturvedi A."/>
            <person name="Li X."/>
            <person name="Dhandapani V."/>
            <person name="Marshall H."/>
            <person name="Kissane S."/>
            <person name="Cuenca-Cambronero M."/>
            <person name="Asole G."/>
            <person name="Calvet F."/>
            <person name="Ruiz-Romero M."/>
            <person name="Marangio P."/>
            <person name="Guigo R."/>
            <person name="Rago D."/>
            <person name="Mirbahai L."/>
            <person name="Eastwood N."/>
            <person name="Colbourne J.K."/>
            <person name="Zhou J."/>
            <person name="Mallon E."/>
            <person name="Orsini L."/>
        </authorList>
    </citation>
    <scope>NUCLEOTIDE SEQUENCE [LARGE SCALE GENOMIC DNA]</scope>
    <source>
        <strain evidence="2">LRV0_1</strain>
    </source>
</reference>
<evidence type="ECO:0000313" key="3">
    <source>
        <dbReference type="Proteomes" id="UP001234178"/>
    </source>
</evidence>
<dbReference type="EMBL" id="JAOYFB010000036">
    <property type="protein sequence ID" value="KAK4021285.1"/>
    <property type="molecule type" value="Genomic_DNA"/>
</dbReference>